<dbReference type="EMBL" id="CM042028">
    <property type="protein sequence ID" value="KAI3797497.1"/>
    <property type="molecule type" value="Genomic_DNA"/>
</dbReference>
<protein>
    <submittedName>
        <fullName evidence="1">Uncharacterized protein</fullName>
    </submittedName>
</protein>
<evidence type="ECO:0000313" key="2">
    <source>
        <dbReference type="Proteomes" id="UP001056120"/>
    </source>
</evidence>
<name>A0ACB9HNW4_9ASTR</name>
<accession>A0ACB9HNW4</accession>
<evidence type="ECO:0000313" key="1">
    <source>
        <dbReference type="EMBL" id="KAI3797497.1"/>
    </source>
</evidence>
<gene>
    <name evidence="1" type="ORF">L1987_32754</name>
</gene>
<keyword evidence="2" id="KW-1185">Reference proteome</keyword>
<reference evidence="1 2" key="2">
    <citation type="journal article" date="2022" name="Mol. Ecol. Resour.">
        <title>The genomes of chicory, endive, great burdock and yacon provide insights into Asteraceae paleo-polyploidization history and plant inulin production.</title>
        <authorList>
            <person name="Fan W."/>
            <person name="Wang S."/>
            <person name="Wang H."/>
            <person name="Wang A."/>
            <person name="Jiang F."/>
            <person name="Liu H."/>
            <person name="Zhao H."/>
            <person name="Xu D."/>
            <person name="Zhang Y."/>
        </authorList>
    </citation>
    <scope>NUCLEOTIDE SEQUENCE [LARGE SCALE GENOMIC DNA]</scope>
    <source>
        <strain evidence="2">cv. Yunnan</strain>
        <tissue evidence="1">Leaves</tissue>
    </source>
</reference>
<proteinExistence type="predicted"/>
<reference evidence="2" key="1">
    <citation type="journal article" date="2022" name="Mol. Ecol. Resour.">
        <title>The genomes of chicory, endive, great burdock and yacon provide insights into Asteraceae palaeo-polyploidization history and plant inulin production.</title>
        <authorList>
            <person name="Fan W."/>
            <person name="Wang S."/>
            <person name="Wang H."/>
            <person name="Wang A."/>
            <person name="Jiang F."/>
            <person name="Liu H."/>
            <person name="Zhao H."/>
            <person name="Xu D."/>
            <person name="Zhang Y."/>
        </authorList>
    </citation>
    <scope>NUCLEOTIDE SEQUENCE [LARGE SCALE GENOMIC DNA]</scope>
    <source>
        <strain evidence="2">cv. Yunnan</strain>
    </source>
</reference>
<sequence>MYVSAEDKIGFVEDESDIDGVRSFSAFNKQCSREYIRDCKQYLDVNCDFKKFVNACDKQVLADCFVDNVSNVSACSTNSSCDDFDSMSEVSSISTFFDKVVHIARDYSEAIELNQLKVKGKSIDVKDKFIDIKDKFIDIKDKPVQCKGKFVSDKRESVFEVGECSKSNCKSKLKSKTKFKRNNCFTCGQVGHVARNCKNKSSKSKVKVYNKRTKGHINRWYKKVSKDDNVSESGAVHRYSRDYMLSRNCSKFHSNVCRDYMLHTSINRKVQNSPKYVKKTNQLRVKPGGLSIMLGMLIAGGKITDQGTVSNDLITLEKVNFVSQLEFNLLRLVIPEDMILMRAPRKFNTYVVDMNDHSTLVSVSCLLSKESFYVEWQESNASSEQNGPEWFFDADIIFKTFDQQSLSDSVIASSSNYVDESLTRIDQSFNDFMVGPQLLPAQNEISVTNEEPVVSEDLPDVLIDQADNVIQSNSSSINDSNDHSPYLNATNLPEPVQVDDFPNLRIHSAHPLENIIGSLEEGVRTRSQSGVINTCLYSCFLSQEEPKNVTVALQDASWIEAMQEELLQFKKLNVWHLVDLLEGKYPIGTK</sequence>
<comment type="caution">
    <text evidence="1">The sequence shown here is derived from an EMBL/GenBank/DDBJ whole genome shotgun (WGS) entry which is preliminary data.</text>
</comment>
<dbReference type="Proteomes" id="UP001056120">
    <property type="component" value="Linkage Group LG11"/>
</dbReference>
<organism evidence="1 2">
    <name type="scientific">Smallanthus sonchifolius</name>
    <dbReference type="NCBI Taxonomy" id="185202"/>
    <lineage>
        <taxon>Eukaryota</taxon>
        <taxon>Viridiplantae</taxon>
        <taxon>Streptophyta</taxon>
        <taxon>Embryophyta</taxon>
        <taxon>Tracheophyta</taxon>
        <taxon>Spermatophyta</taxon>
        <taxon>Magnoliopsida</taxon>
        <taxon>eudicotyledons</taxon>
        <taxon>Gunneridae</taxon>
        <taxon>Pentapetalae</taxon>
        <taxon>asterids</taxon>
        <taxon>campanulids</taxon>
        <taxon>Asterales</taxon>
        <taxon>Asteraceae</taxon>
        <taxon>Asteroideae</taxon>
        <taxon>Heliantheae alliance</taxon>
        <taxon>Millerieae</taxon>
        <taxon>Smallanthus</taxon>
    </lineage>
</organism>